<proteinExistence type="predicted"/>
<dbReference type="Proteomes" id="UP000282529">
    <property type="component" value="Unassembled WGS sequence"/>
</dbReference>
<evidence type="ECO:0000313" key="2">
    <source>
        <dbReference type="EMBL" id="RQW10043.1"/>
    </source>
</evidence>
<dbReference type="SUPFAM" id="SSF51126">
    <property type="entry name" value="Pectin lyase-like"/>
    <property type="match status" value="2"/>
</dbReference>
<dbReference type="AlphaFoldDB" id="A0A3N9P1I0"/>
<dbReference type="InterPro" id="IPR012334">
    <property type="entry name" value="Pectin_lyas_fold"/>
</dbReference>
<dbReference type="OrthoDB" id="9795222at2"/>
<comment type="caution">
    <text evidence="2">The sequence shown here is derived from an EMBL/GenBank/DDBJ whole genome shotgun (WGS) entry which is preliminary data.</text>
</comment>
<dbReference type="InterPro" id="IPR007742">
    <property type="entry name" value="NosD_dom"/>
</dbReference>
<accession>A0A3N9P1I0</accession>
<gene>
    <name evidence="2" type="ORF">EH198_16545</name>
</gene>
<evidence type="ECO:0000259" key="1">
    <source>
        <dbReference type="Pfam" id="PF05048"/>
    </source>
</evidence>
<sequence>MSNASQLIAQQFRSGEVNRKTWKDVIYNIRDYGASELLSDNTNYIRDAISAAYNAGGGTVIVPPGEYLFTAITLKTNVRLVSFGGKLKLRDGVCVNSSTSYYIIHNMDGLGGLFSNVACVDLIVDGNGANNATFLVADIITFGGENANIINCNLYDAPDSGIMFSGAKNSLCIGNRIDLGRDLGIYVNDGLNGSNLYENVISYNRITNFPNGGIGLKRVSTKTTVALNAINDCGNGITLEQASTATDYSKNITIIGNRIRNVTASAGIDIRSAPYCTVIGNRIENFALVGLNIQGDTHHSSIIGNVITSDGSIPVFGTYRAGVMLTSRQNIFPSYNTIMGNTVEINNPSGDNVLALYMLSVESKISGGDHNIIAGNTFKTNATYGGRITSAYTKNLIANNVFSGSTNDIFVNASLQNTIADNDYVNNTPAGLDASTETYLQRIGTQKVTRSNSAPTSGTWSVGDICENPTPTLVRNIDRWKCINATGSGTWVAYGCGTGTTAQRPTLTANDAGYLYYDTTTGTKIFWTGTAWV</sequence>
<dbReference type="Gene3D" id="2.160.20.10">
    <property type="entry name" value="Single-stranded right-handed beta-helix, Pectin lyase-like"/>
    <property type="match status" value="1"/>
</dbReference>
<dbReference type="SMART" id="SM00710">
    <property type="entry name" value="PbH1"/>
    <property type="match status" value="8"/>
</dbReference>
<reference evidence="2 3" key="1">
    <citation type="submission" date="2018-11" db="EMBL/GenBank/DDBJ databases">
        <title>Genome sequence of strain 7197.</title>
        <authorList>
            <person name="Gao J."/>
            <person name="Sun J."/>
        </authorList>
    </citation>
    <scope>NUCLEOTIDE SEQUENCE [LARGE SCALE GENOMIC DNA]</scope>
    <source>
        <strain evidence="2 3">7197</strain>
    </source>
</reference>
<dbReference type="Pfam" id="PF05048">
    <property type="entry name" value="NosD"/>
    <property type="match status" value="1"/>
</dbReference>
<protein>
    <recommendedName>
        <fullName evidence="1">Periplasmic copper-binding protein NosD beta helix domain-containing protein</fullName>
    </recommendedName>
</protein>
<dbReference type="InterPro" id="IPR011050">
    <property type="entry name" value="Pectin_lyase_fold/virulence"/>
</dbReference>
<dbReference type="RefSeq" id="WP_124696623.1">
    <property type="nucleotide sequence ID" value="NZ_JBHUFE010000036.1"/>
</dbReference>
<keyword evidence="3" id="KW-1185">Reference proteome</keyword>
<evidence type="ECO:0000313" key="3">
    <source>
        <dbReference type="Proteomes" id="UP000282529"/>
    </source>
</evidence>
<organism evidence="2 3">
    <name type="scientific">Paenibacillus rhizophilus</name>
    <dbReference type="NCBI Taxonomy" id="1850366"/>
    <lineage>
        <taxon>Bacteria</taxon>
        <taxon>Bacillati</taxon>
        <taxon>Bacillota</taxon>
        <taxon>Bacilli</taxon>
        <taxon>Bacillales</taxon>
        <taxon>Paenibacillaceae</taxon>
        <taxon>Paenibacillus</taxon>
    </lineage>
</organism>
<feature type="domain" description="Periplasmic copper-binding protein NosD beta helix" evidence="1">
    <location>
        <begin position="214"/>
        <end position="415"/>
    </location>
</feature>
<name>A0A3N9P1I0_9BACL</name>
<dbReference type="InterPro" id="IPR006626">
    <property type="entry name" value="PbH1"/>
</dbReference>
<dbReference type="EMBL" id="RQPI01000010">
    <property type="protein sequence ID" value="RQW10043.1"/>
    <property type="molecule type" value="Genomic_DNA"/>
</dbReference>